<name>A0A8H3QSB8_9GLOM</name>
<reference evidence="1" key="1">
    <citation type="submission" date="2019-10" db="EMBL/GenBank/DDBJ databases">
        <title>Conservation and host-specific expression of non-tandemly repeated heterogenous ribosome RNA gene in arbuscular mycorrhizal fungi.</title>
        <authorList>
            <person name="Maeda T."/>
            <person name="Kobayashi Y."/>
            <person name="Nakagawa T."/>
            <person name="Ezawa T."/>
            <person name="Yamaguchi K."/>
            <person name="Bino T."/>
            <person name="Nishimoto Y."/>
            <person name="Shigenobu S."/>
            <person name="Kawaguchi M."/>
        </authorList>
    </citation>
    <scope>NUCLEOTIDE SEQUENCE</scope>
    <source>
        <strain evidence="1">HR1</strain>
    </source>
</reference>
<proteinExistence type="predicted"/>
<accession>A0A8H3QSB8</accession>
<evidence type="ECO:0000313" key="2">
    <source>
        <dbReference type="Proteomes" id="UP000615446"/>
    </source>
</evidence>
<dbReference type="EMBL" id="BLAL01000165">
    <property type="protein sequence ID" value="GES87304.1"/>
    <property type="molecule type" value="Genomic_DNA"/>
</dbReference>
<dbReference type="OrthoDB" id="2311150at2759"/>
<organism evidence="1 2">
    <name type="scientific">Rhizophagus clarus</name>
    <dbReference type="NCBI Taxonomy" id="94130"/>
    <lineage>
        <taxon>Eukaryota</taxon>
        <taxon>Fungi</taxon>
        <taxon>Fungi incertae sedis</taxon>
        <taxon>Mucoromycota</taxon>
        <taxon>Glomeromycotina</taxon>
        <taxon>Glomeromycetes</taxon>
        <taxon>Glomerales</taxon>
        <taxon>Glomeraceae</taxon>
        <taxon>Rhizophagus</taxon>
    </lineage>
</organism>
<comment type="caution">
    <text evidence="1">The sequence shown here is derived from an EMBL/GenBank/DDBJ whole genome shotgun (WGS) entry which is preliminary data.</text>
</comment>
<dbReference type="Proteomes" id="UP000615446">
    <property type="component" value="Unassembled WGS sequence"/>
</dbReference>
<dbReference type="AlphaFoldDB" id="A0A8H3QSB8"/>
<gene>
    <name evidence="1" type="ORF">RCL2_001430900</name>
</gene>
<protein>
    <submittedName>
        <fullName evidence="1">Uncharacterized protein</fullName>
    </submittedName>
</protein>
<evidence type="ECO:0000313" key="1">
    <source>
        <dbReference type="EMBL" id="GES87304.1"/>
    </source>
</evidence>
<sequence length="126" mass="14228">MDCKPRTIYLDRLIITDPTTQIQILTRCPDTIVSHVNKHFQTLGQSAHKLESIPIYKSIANIPSRFKDIYCHISHISSNTYDSVLLPITIDELTETISSLPITKPLAFQALHTKTSSTYIMISSNL</sequence>